<keyword evidence="10" id="KW-1185">Reference proteome</keyword>
<name>A0AAE1HDB5_9NEOP</name>
<dbReference type="AlphaFoldDB" id="A0AAE1HDB5"/>
<reference evidence="9" key="1">
    <citation type="submission" date="2021-07" db="EMBL/GenBank/DDBJ databases">
        <authorList>
            <person name="Catto M.A."/>
            <person name="Jacobson A."/>
            <person name="Kennedy G."/>
            <person name="Labadie P."/>
            <person name="Hunt B.G."/>
            <person name="Srinivasan R."/>
        </authorList>
    </citation>
    <scope>NUCLEOTIDE SEQUENCE</scope>
    <source>
        <strain evidence="9">PL_HMW_Pooled</strain>
        <tissue evidence="9">Head</tissue>
    </source>
</reference>
<feature type="domain" description="Aminoacyl-transfer RNA synthetases class-II family profile" evidence="8">
    <location>
        <begin position="172"/>
        <end position="417"/>
    </location>
</feature>
<dbReference type="InterPro" id="IPR045864">
    <property type="entry name" value="aa-tRNA-synth_II/BPL/LPL"/>
</dbReference>
<dbReference type="Proteomes" id="UP001219518">
    <property type="component" value="Unassembled WGS sequence"/>
</dbReference>
<dbReference type="FunFam" id="3.30.930.10:FF:000078">
    <property type="entry name" value="Seryl-tRNA synthetase"/>
    <property type="match status" value="1"/>
</dbReference>
<protein>
    <recommendedName>
        <fullName evidence="2">serine--tRNA ligase</fullName>
        <ecNumber evidence="2">6.1.1.11</ecNumber>
    </recommendedName>
    <alternativeName>
        <fullName evidence="7">Seryl-tRNA synthetase</fullName>
    </alternativeName>
</protein>
<evidence type="ECO:0000259" key="8">
    <source>
        <dbReference type="PROSITE" id="PS50862"/>
    </source>
</evidence>
<evidence type="ECO:0000256" key="5">
    <source>
        <dbReference type="ARBA" id="ARBA00022840"/>
    </source>
</evidence>
<dbReference type="GO" id="GO:0004828">
    <property type="term" value="F:serine-tRNA ligase activity"/>
    <property type="evidence" value="ECO:0007669"/>
    <property type="project" value="UniProtKB-EC"/>
</dbReference>
<dbReference type="SUPFAM" id="SSF55681">
    <property type="entry name" value="Class II aaRS and biotin synthetases"/>
    <property type="match status" value="1"/>
</dbReference>
<dbReference type="PRINTS" id="PR00981">
    <property type="entry name" value="TRNASYNTHSER"/>
</dbReference>
<dbReference type="EC" id="6.1.1.11" evidence="2"/>
<dbReference type="Pfam" id="PF00587">
    <property type="entry name" value="tRNA-synt_2b"/>
    <property type="match status" value="1"/>
</dbReference>
<keyword evidence="6" id="KW-0030">Aminoacyl-tRNA synthetase</keyword>
<reference evidence="9" key="2">
    <citation type="journal article" date="2023" name="BMC Genomics">
        <title>Pest status, molecular evolution, and epigenetic factors derived from the genome assembly of Frankliniella fusca, a thysanopteran phytovirus vector.</title>
        <authorList>
            <person name="Catto M.A."/>
            <person name="Labadie P.E."/>
            <person name="Jacobson A.L."/>
            <person name="Kennedy G.G."/>
            <person name="Srinivasan R."/>
            <person name="Hunt B.G."/>
        </authorList>
    </citation>
    <scope>NUCLEOTIDE SEQUENCE</scope>
    <source>
        <strain evidence="9">PL_HMW_Pooled</strain>
    </source>
</reference>
<evidence type="ECO:0000256" key="7">
    <source>
        <dbReference type="ARBA" id="ARBA00031113"/>
    </source>
</evidence>
<keyword evidence="4" id="KW-0547">Nucleotide-binding</keyword>
<evidence type="ECO:0000256" key="1">
    <source>
        <dbReference type="ARBA" id="ARBA00010728"/>
    </source>
</evidence>
<sequence length="454" mass="51796">MCSMMKSPLLRGVSYSLILKLPRRYILTKAEFLHQEHDGKVLKIPEPHLDISNFCDPSKTEYFSSNIKSRKGVGNIHRIIELNNELKVKTNEILRRELIEEALKIPNDTHPVPYSYGTNAKVIRIIGSLPKFNYDPKPFDKLVEGTNQYRMKELTPLAGHKSYYLCRELADLEHALIRYVVQRLVNNGFSLISVPDILHHQIIECCGIPTSGERSIVYRLDGDKHLASAAEGELCLSGTAEMALAGFLMNRTFTERDLPKRYVAVSRCYRAETAPIASEKGLYRVHQFTKVEMFGASTNYQSEDLLEEFRSIQEEIFGSFNLHLQVLDMPPHELGAPAYRKYDIEAWLPTRQDFGEVSSCSNCTDYQSRRLNIQYTSQDPLLKDFAHTVNGTACAIPRLIMAICETHQQEDGSIRVPPVLRPFLSQREVIKPGRNVTRFTKRAKALTDHISVDH</sequence>
<comment type="similarity">
    <text evidence="1">Belongs to the class-II aminoacyl-tRNA synthetase family. Type-1 seryl-tRNA synthetase subfamily.</text>
</comment>
<keyword evidence="3 9" id="KW-0436">Ligase</keyword>
<accession>A0AAE1HDB5</accession>
<evidence type="ECO:0000256" key="6">
    <source>
        <dbReference type="ARBA" id="ARBA00023146"/>
    </source>
</evidence>
<evidence type="ECO:0000313" key="9">
    <source>
        <dbReference type="EMBL" id="KAK3919108.1"/>
    </source>
</evidence>
<proteinExistence type="inferred from homology"/>
<evidence type="ECO:0000313" key="10">
    <source>
        <dbReference type="Proteomes" id="UP001219518"/>
    </source>
</evidence>
<gene>
    <name evidence="9" type="ORF">KUF71_008257</name>
</gene>
<dbReference type="GO" id="GO:0006434">
    <property type="term" value="P:seryl-tRNA aminoacylation"/>
    <property type="evidence" value="ECO:0007669"/>
    <property type="project" value="InterPro"/>
</dbReference>
<dbReference type="Gene3D" id="3.30.930.10">
    <property type="entry name" value="Bira Bifunctional Protein, Domain 2"/>
    <property type="match status" value="1"/>
</dbReference>
<evidence type="ECO:0000256" key="4">
    <source>
        <dbReference type="ARBA" id="ARBA00022741"/>
    </source>
</evidence>
<evidence type="ECO:0000256" key="3">
    <source>
        <dbReference type="ARBA" id="ARBA00022598"/>
    </source>
</evidence>
<dbReference type="InterPro" id="IPR002317">
    <property type="entry name" value="Ser-tRNA-ligase_type_1"/>
</dbReference>
<comment type="caution">
    <text evidence="9">The sequence shown here is derived from an EMBL/GenBank/DDBJ whole genome shotgun (WGS) entry which is preliminary data.</text>
</comment>
<dbReference type="EMBL" id="JAHWGI010000970">
    <property type="protein sequence ID" value="KAK3919108.1"/>
    <property type="molecule type" value="Genomic_DNA"/>
</dbReference>
<dbReference type="InterPro" id="IPR006195">
    <property type="entry name" value="aa-tRNA-synth_II"/>
</dbReference>
<dbReference type="PROSITE" id="PS50862">
    <property type="entry name" value="AA_TRNA_LIGASE_II"/>
    <property type="match status" value="1"/>
</dbReference>
<evidence type="ECO:0000256" key="2">
    <source>
        <dbReference type="ARBA" id="ARBA00012840"/>
    </source>
</evidence>
<dbReference type="GO" id="GO:0005524">
    <property type="term" value="F:ATP binding"/>
    <property type="evidence" value="ECO:0007669"/>
    <property type="project" value="UniProtKB-KW"/>
</dbReference>
<dbReference type="InterPro" id="IPR002314">
    <property type="entry name" value="aa-tRNA-synt_IIb"/>
</dbReference>
<keyword evidence="5" id="KW-0067">ATP-binding</keyword>
<dbReference type="PANTHER" id="PTHR11778">
    <property type="entry name" value="SERYL-TRNA SYNTHETASE"/>
    <property type="match status" value="1"/>
</dbReference>
<organism evidence="9 10">
    <name type="scientific">Frankliniella fusca</name>
    <dbReference type="NCBI Taxonomy" id="407009"/>
    <lineage>
        <taxon>Eukaryota</taxon>
        <taxon>Metazoa</taxon>
        <taxon>Ecdysozoa</taxon>
        <taxon>Arthropoda</taxon>
        <taxon>Hexapoda</taxon>
        <taxon>Insecta</taxon>
        <taxon>Pterygota</taxon>
        <taxon>Neoptera</taxon>
        <taxon>Paraneoptera</taxon>
        <taxon>Thysanoptera</taxon>
        <taxon>Terebrantia</taxon>
        <taxon>Thripoidea</taxon>
        <taxon>Thripidae</taxon>
        <taxon>Frankliniella</taxon>
    </lineage>
</organism>